<evidence type="ECO:0000313" key="3">
    <source>
        <dbReference type="Proteomes" id="UP000247476"/>
    </source>
</evidence>
<name>A0A2V5L2V6_9BACL</name>
<accession>A0A2V5L2V6</accession>
<proteinExistence type="predicted"/>
<protein>
    <recommendedName>
        <fullName evidence="1">HTH LytTR-type domain-containing protein</fullName>
    </recommendedName>
</protein>
<dbReference type="InterPro" id="IPR007492">
    <property type="entry name" value="LytTR_DNA-bd_dom"/>
</dbReference>
<dbReference type="Pfam" id="PF04397">
    <property type="entry name" value="LytTR"/>
    <property type="match status" value="1"/>
</dbReference>
<dbReference type="AlphaFoldDB" id="A0A2V5L2V6"/>
<dbReference type="SMART" id="SM00850">
    <property type="entry name" value="LytTR"/>
    <property type="match status" value="1"/>
</dbReference>
<comment type="caution">
    <text evidence="2">The sequence shown here is derived from an EMBL/GenBank/DDBJ whole genome shotgun (WGS) entry which is preliminary data.</text>
</comment>
<dbReference type="Gene3D" id="2.40.50.1020">
    <property type="entry name" value="LytTr DNA-binding domain"/>
    <property type="match status" value="1"/>
</dbReference>
<dbReference type="RefSeq" id="WP_110838116.1">
    <property type="nucleotide sequence ID" value="NZ_QJVJ01000001.1"/>
</dbReference>
<evidence type="ECO:0000259" key="1">
    <source>
        <dbReference type="SMART" id="SM00850"/>
    </source>
</evidence>
<dbReference type="Proteomes" id="UP000247476">
    <property type="component" value="Unassembled WGS sequence"/>
</dbReference>
<keyword evidence="3" id="KW-1185">Reference proteome</keyword>
<organism evidence="2 3">
    <name type="scientific">Paenibacillus flagellatus</name>
    <dbReference type="NCBI Taxonomy" id="2211139"/>
    <lineage>
        <taxon>Bacteria</taxon>
        <taxon>Bacillati</taxon>
        <taxon>Bacillota</taxon>
        <taxon>Bacilli</taxon>
        <taxon>Bacillales</taxon>
        <taxon>Paenibacillaceae</taxon>
        <taxon>Paenibacillus</taxon>
    </lineage>
</organism>
<sequence>MEIYMLVIKKEKKGKHISTEKLDLLEDVCHIGVENRTITYHTEDETYYQISTFEEMSKILEQYGYEVADRGSLINMKKITKLDTEFSRVFFDEHITNESRFATVSAANIKKIKKYLESKRESGSDPSTKPE</sequence>
<feature type="domain" description="HTH LytTR-type" evidence="1">
    <location>
        <begin position="18"/>
        <end position="117"/>
    </location>
</feature>
<dbReference type="EMBL" id="QJVJ01000001">
    <property type="protein sequence ID" value="PYI57076.1"/>
    <property type="molecule type" value="Genomic_DNA"/>
</dbReference>
<reference evidence="2 3" key="1">
    <citation type="submission" date="2018-05" db="EMBL/GenBank/DDBJ databases">
        <title>Paenibacillus flagellatus sp. nov., isolated from selenium mineral soil.</title>
        <authorList>
            <person name="Dai X."/>
        </authorList>
    </citation>
    <scope>NUCLEOTIDE SEQUENCE [LARGE SCALE GENOMIC DNA]</scope>
    <source>
        <strain evidence="2 3">DXL2</strain>
    </source>
</reference>
<dbReference type="OrthoDB" id="2080915at2"/>
<evidence type="ECO:0000313" key="2">
    <source>
        <dbReference type="EMBL" id="PYI57076.1"/>
    </source>
</evidence>
<gene>
    <name evidence="2" type="ORF">DLM86_01100</name>
</gene>
<dbReference type="GO" id="GO:0003677">
    <property type="term" value="F:DNA binding"/>
    <property type="evidence" value="ECO:0007669"/>
    <property type="project" value="InterPro"/>
</dbReference>